<dbReference type="OrthoDB" id="1693699at2759"/>
<dbReference type="InterPro" id="IPR036047">
    <property type="entry name" value="F-box-like_dom_sf"/>
</dbReference>
<name>A0A834GUU3_RHOSS</name>
<evidence type="ECO:0000256" key="2">
    <source>
        <dbReference type="SAM" id="Phobius"/>
    </source>
</evidence>
<dbReference type="PANTHER" id="PTHR31215">
    <property type="entry name" value="OS05G0510400 PROTEIN-RELATED"/>
    <property type="match status" value="1"/>
</dbReference>
<feature type="domain" description="F-box" evidence="3">
    <location>
        <begin position="79"/>
        <end position="127"/>
    </location>
</feature>
<protein>
    <recommendedName>
        <fullName evidence="3">F-box domain-containing protein</fullName>
    </recommendedName>
</protein>
<dbReference type="SUPFAM" id="SSF81383">
    <property type="entry name" value="F-box domain"/>
    <property type="match status" value="1"/>
</dbReference>
<dbReference type="InterPro" id="IPR001810">
    <property type="entry name" value="F-box_dom"/>
</dbReference>
<keyword evidence="2" id="KW-0472">Membrane</keyword>
<dbReference type="PROSITE" id="PS50181">
    <property type="entry name" value="FBOX"/>
    <property type="match status" value="1"/>
</dbReference>
<keyword evidence="2" id="KW-1133">Transmembrane helix</keyword>
<feature type="compositionally biased region" description="Polar residues" evidence="1">
    <location>
        <begin position="23"/>
        <end position="33"/>
    </location>
</feature>
<evidence type="ECO:0000259" key="3">
    <source>
        <dbReference type="PROSITE" id="PS50181"/>
    </source>
</evidence>
<dbReference type="InterPro" id="IPR044809">
    <property type="entry name" value="AUF1-like"/>
</dbReference>
<gene>
    <name evidence="4" type="ORF">RHSIM_Rhsim06G0083900</name>
</gene>
<feature type="region of interest" description="Disordered" evidence="1">
    <location>
        <begin position="293"/>
        <end position="313"/>
    </location>
</feature>
<organism evidence="4 5">
    <name type="scientific">Rhododendron simsii</name>
    <name type="common">Sims's rhododendron</name>
    <dbReference type="NCBI Taxonomy" id="118357"/>
    <lineage>
        <taxon>Eukaryota</taxon>
        <taxon>Viridiplantae</taxon>
        <taxon>Streptophyta</taxon>
        <taxon>Embryophyta</taxon>
        <taxon>Tracheophyta</taxon>
        <taxon>Spermatophyta</taxon>
        <taxon>Magnoliopsida</taxon>
        <taxon>eudicotyledons</taxon>
        <taxon>Gunneridae</taxon>
        <taxon>Pentapetalae</taxon>
        <taxon>asterids</taxon>
        <taxon>Ericales</taxon>
        <taxon>Ericaceae</taxon>
        <taxon>Ericoideae</taxon>
        <taxon>Rhodoreae</taxon>
        <taxon>Rhododendron</taxon>
    </lineage>
</organism>
<evidence type="ECO:0000313" key="5">
    <source>
        <dbReference type="Proteomes" id="UP000626092"/>
    </source>
</evidence>
<feature type="region of interest" description="Disordered" evidence="1">
    <location>
        <begin position="1"/>
        <end position="33"/>
    </location>
</feature>
<evidence type="ECO:0000313" key="4">
    <source>
        <dbReference type="EMBL" id="KAF7141574.1"/>
    </source>
</evidence>
<reference evidence="4" key="1">
    <citation type="submission" date="2019-11" db="EMBL/GenBank/DDBJ databases">
        <authorList>
            <person name="Liu Y."/>
            <person name="Hou J."/>
            <person name="Li T.-Q."/>
            <person name="Guan C.-H."/>
            <person name="Wu X."/>
            <person name="Wu H.-Z."/>
            <person name="Ling F."/>
            <person name="Zhang R."/>
            <person name="Shi X.-G."/>
            <person name="Ren J.-P."/>
            <person name="Chen E.-F."/>
            <person name="Sun J.-M."/>
        </authorList>
    </citation>
    <scope>NUCLEOTIDE SEQUENCE</scope>
    <source>
        <strain evidence="4">Adult_tree_wgs_1</strain>
        <tissue evidence="4">Leaves</tissue>
    </source>
</reference>
<dbReference type="Proteomes" id="UP000626092">
    <property type="component" value="Unassembled WGS sequence"/>
</dbReference>
<dbReference type="Gene3D" id="1.20.1280.50">
    <property type="match status" value="1"/>
</dbReference>
<accession>A0A834GUU3</accession>
<dbReference type="EMBL" id="WJXA01000006">
    <property type="protein sequence ID" value="KAF7141574.1"/>
    <property type="molecule type" value="Genomic_DNA"/>
</dbReference>
<proteinExistence type="predicted"/>
<keyword evidence="2" id="KW-0812">Transmembrane</keyword>
<sequence>MPGSAPRSRFLQPWPHLAETPDPTRTSQQANFHPQNPPLSDLVSIYFSSFFITLSIQLVILLPLLMMNNLRYEQSVNDDDVFDRVPDSLIHDIFNRISDVKTLIRCRSVSRRFSSLVPQADTLLLRVDRVVSATDPVDADSPLLIFLRSVFKPILDLVSPKPLHDPARSQRSPAQILRGFDRIRELYLELPSGDLRLEKGAVIRWRAEFGRTLRSCVILGFRTGAVGGGDLVGGGLKMRVVWTITALIAASARHYYMVREVVREHEGVERVVVGDREEEGTVVMERDGVRECREGWEEEEEDQDEARASPSNRRGVWWGRSNRTKVPAVRMRMRHVPRLELSGGVRMDGATLVVVKPINGGGGAGAEAEEEEEEISGMAGLAFGGGVYGEAVEKLLKSRSYILEMNSF</sequence>
<keyword evidence="5" id="KW-1185">Reference proteome</keyword>
<evidence type="ECO:0000256" key="1">
    <source>
        <dbReference type="SAM" id="MobiDB-lite"/>
    </source>
</evidence>
<feature type="transmembrane region" description="Helical" evidence="2">
    <location>
        <begin position="45"/>
        <end position="65"/>
    </location>
</feature>
<dbReference type="AlphaFoldDB" id="A0A834GUU3"/>
<comment type="caution">
    <text evidence="4">The sequence shown here is derived from an EMBL/GenBank/DDBJ whole genome shotgun (WGS) entry which is preliminary data.</text>
</comment>